<evidence type="ECO:0000313" key="5">
    <source>
        <dbReference type="Proteomes" id="UP001497472"/>
    </source>
</evidence>
<proteinExistence type="predicted"/>
<sequence>MTETSEGSEKSELEEKVSEETSKSEMPPPSTCKVLKSTKSRLVPKYPCTGCGKPFNRLMKLKYHIRSAHFNLKSVVPTLETKHVNDIWYESVINTNDVVEMRKESDTKIIIKKCITNEPISTILTQYVVSFATENYDVDVFIERMLASKKFSELADIIAEKTILKLRDVKNDTLPNPTLTNSNGEAERKLRRDSDLKESEHPTSLHASLKYKHLLKQFSNKGQNESSLSKENNSDDSIESFNIYIDNTTMQYLNEIEQNVSGLASHEKSIQKNTDRKVTVDVFDFNRQNDLHRKKTGRMEGGKIFVFQSSSEYDEYHENVDGILRNETSV</sequence>
<dbReference type="Proteomes" id="UP001497472">
    <property type="component" value="Unassembled WGS sequence"/>
</dbReference>
<keyword evidence="1" id="KW-0863">Zinc-finger</keyword>
<reference evidence="4 5" key="1">
    <citation type="submission" date="2023-11" db="EMBL/GenBank/DDBJ databases">
        <authorList>
            <person name="Okamura Y."/>
        </authorList>
    </citation>
    <scope>NUCLEOTIDE SEQUENCE [LARGE SCALE GENOMIC DNA]</scope>
</reference>
<evidence type="ECO:0000256" key="2">
    <source>
        <dbReference type="SAM" id="MobiDB-lite"/>
    </source>
</evidence>
<evidence type="ECO:0000256" key="1">
    <source>
        <dbReference type="PROSITE-ProRule" id="PRU00042"/>
    </source>
</evidence>
<organism evidence="4 5">
    <name type="scientific">Leptosia nina</name>
    <dbReference type="NCBI Taxonomy" id="320188"/>
    <lineage>
        <taxon>Eukaryota</taxon>
        <taxon>Metazoa</taxon>
        <taxon>Ecdysozoa</taxon>
        <taxon>Arthropoda</taxon>
        <taxon>Hexapoda</taxon>
        <taxon>Insecta</taxon>
        <taxon>Pterygota</taxon>
        <taxon>Neoptera</taxon>
        <taxon>Endopterygota</taxon>
        <taxon>Lepidoptera</taxon>
        <taxon>Glossata</taxon>
        <taxon>Ditrysia</taxon>
        <taxon>Papilionoidea</taxon>
        <taxon>Pieridae</taxon>
        <taxon>Pierinae</taxon>
        <taxon>Leptosia</taxon>
    </lineage>
</organism>
<dbReference type="InterPro" id="IPR013087">
    <property type="entry name" value="Znf_C2H2_type"/>
</dbReference>
<protein>
    <recommendedName>
        <fullName evidence="3">C2H2-type domain-containing protein</fullName>
    </recommendedName>
</protein>
<feature type="compositionally biased region" description="Polar residues" evidence="2">
    <location>
        <begin position="174"/>
        <end position="184"/>
    </location>
</feature>
<feature type="region of interest" description="Disordered" evidence="2">
    <location>
        <begin position="174"/>
        <end position="203"/>
    </location>
</feature>
<evidence type="ECO:0000259" key="3">
    <source>
        <dbReference type="PROSITE" id="PS50157"/>
    </source>
</evidence>
<gene>
    <name evidence="4" type="ORF">LNINA_LOCUS13181</name>
</gene>
<feature type="compositionally biased region" description="Basic and acidic residues" evidence="2">
    <location>
        <begin position="185"/>
        <end position="203"/>
    </location>
</feature>
<dbReference type="AlphaFoldDB" id="A0AAV1JXP8"/>
<keyword evidence="1" id="KW-0479">Metal-binding</keyword>
<dbReference type="PROSITE" id="PS50157">
    <property type="entry name" value="ZINC_FINGER_C2H2_2"/>
    <property type="match status" value="1"/>
</dbReference>
<keyword evidence="1" id="KW-0862">Zinc</keyword>
<dbReference type="EMBL" id="CAVLEF010000277">
    <property type="protein sequence ID" value="CAK1554254.1"/>
    <property type="molecule type" value="Genomic_DNA"/>
</dbReference>
<feature type="compositionally biased region" description="Basic and acidic residues" evidence="2">
    <location>
        <begin position="7"/>
        <end position="23"/>
    </location>
</feature>
<dbReference type="PROSITE" id="PS00028">
    <property type="entry name" value="ZINC_FINGER_C2H2_1"/>
    <property type="match status" value="1"/>
</dbReference>
<feature type="region of interest" description="Disordered" evidence="2">
    <location>
        <begin position="1"/>
        <end position="33"/>
    </location>
</feature>
<dbReference type="Gene3D" id="3.30.160.60">
    <property type="entry name" value="Classic Zinc Finger"/>
    <property type="match status" value="1"/>
</dbReference>
<name>A0AAV1JXP8_9NEOP</name>
<feature type="domain" description="C2H2-type" evidence="3">
    <location>
        <begin position="46"/>
        <end position="74"/>
    </location>
</feature>
<keyword evidence="5" id="KW-1185">Reference proteome</keyword>
<dbReference type="GO" id="GO:0008270">
    <property type="term" value="F:zinc ion binding"/>
    <property type="evidence" value="ECO:0007669"/>
    <property type="project" value="UniProtKB-KW"/>
</dbReference>
<accession>A0AAV1JXP8</accession>
<comment type="caution">
    <text evidence="4">The sequence shown here is derived from an EMBL/GenBank/DDBJ whole genome shotgun (WGS) entry which is preliminary data.</text>
</comment>
<evidence type="ECO:0000313" key="4">
    <source>
        <dbReference type="EMBL" id="CAK1554254.1"/>
    </source>
</evidence>